<proteinExistence type="inferred from homology"/>
<dbReference type="Gene3D" id="3.40.50.300">
    <property type="entry name" value="P-loop containing nucleotide triphosphate hydrolases"/>
    <property type="match status" value="2"/>
</dbReference>
<dbReference type="PANTHER" id="PTHR43873:SF1">
    <property type="entry name" value="COBYRINATE A,C-DIAMIDE SYNTHASE"/>
    <property type="match status" value="1"/>
</dbReference>
<comment type="function">
    <text evidence="8">Catalyzes the ATP-dependent amidation of the two carboxylate groups at positions a and c of cobyrinate, using either L-glutamine or ammonia as the nitrogen source.</text>
</comment>
<organism evidence="11 12">
    <name type="scientific">Tenacibaculum finnmarkense genomovar ulcerans</name>
    <dbReference type="NCBI Taxonomy" id="2781388"/>
    <lineage>
        <taxon>Bacteria</taxon>
        <taxon>Pseudomonadati</taxon>
        <taxon>Bacteroidota</taxon>
        <taxon>Flavobacteriia</taxon>
        <taxon>Flavobacteriales</taxon>
        <taxon>Flavobacteriaceae</taxon>
        <taxon>Tenacibaculum</taxon>
        <taxon>Tenacibaculum finnmarkense</taxon>
    </lineage>
</organism>
<dbReference type="InterPro" id="IPR027417">
    <property type="entry name" value="P-loop_NTPase"/>
</dbReference>
<dbReference type="Proteomes" id="UP000490060">
    <property type="component" value="Unassembled WGS sequence"/>
</dbReference>
<dbReference type="CDD" id="cd05388">
    <property type="entry name" value="CobB_N"/>
    <property type="match status" value="1"/>
</dbReference>
<reference evidence="11 12" key="1">
    <citation type="submission" date="2017-11" db="EMBL/GenBank/DDBJ databases">
        <authorList>
            <person name="Duchaud E."/>
        </authorList>
    </citation>
    <scope>NUCLEOTIDE SEQUENCE [LARGE SCALE GENOMIC DNA]</scope>
    <source>
        <strain evidence="11 12">TNO010</strain>
    </source>
</reference>
<dbReference type="CDD" id="cd03130">
    <property type="entry name" value="GATase1_CobB"/>
    <property type="match status" value="1"/>
</dbReference>
<keyword evidence="2 8" id="KW-0169">Cobalamin biosynthesis</keyword>
<dbReference type="HAMAP" id="MF_00027">
    <property type="entry name" value="CobB_CbiA"/>
    <property type="match status" value="1"/>
</dbReference>
<evidence type="ECO:0000256" key="5">
    <source>
        <dbReference type="ARBA" id="ARBA00022840"/>
    </source>
</evidence>
<comment type="miscellaneous">
    <text evidence="8">The a and c carboxylates of cobyrinate are activated for nucleophilic attack via formation of a phosphorylated intermediate by ATP. CbiA catalyzes first the amidation of the c-carboxylate, and then that of the a-carboxylate.</text>
</comment>
<dbReference type="InterPro" id="IPR004484">
    <property type="entry name" value="CbiA/CobB_synth"/>
</dbReference>
<dbReference type="GO" id="GO:0005524">
    <property type="term" value="F:ATP binding"/>
    <property type="evidence" value="ECO:0007669"/>
    <property type="project" value="UniProtKB-UniRule"/>
</dbReference>
<evidence type="ECO:0000256" key="4">
    <source>
        <dbReference type="ARBA" id="ARBA00022741"/>
    </source>
</evidence>
<dbReference type="InterPro" id="IPR011698">
    <property type="entry name" value="GATase_3"/>
</dbReference>
<dbReference type="SUPFAM" id="SSF52540">
    <property type="entry name" value="P-loop containing nucleoside triphosphate hydrolases"/>
    <property type="match status" value="1"/>
</dbReference>
<keyword evidence="3 8" id="KW-0436">Ligase</keyword>
<keyword evidence="4 8" id="KW-0547">Nucleotide-binding</keyword>
<feature type="site" description="Increases nucleophilicity of active site Cys" evidence="8">
    <location>
        <position position="418"/>
    </location>
</feature>
<dbReference type="UniPathway" id="UPA00148">
    <property type="reaction ID" value="UER00231"/>
</dbReference>
<dbReference type="InterPro" id="IPR029062">
    <property type="entry name" value="Class_I_gatase-like"/>
</dbReference>
<dbReference type="RefSeq" id="WP_172504902.1">
    <property type="nucleotide sequence ID" value="NZ_OENE01000004.1"/>
</dbReference>
<evidence type="ECO:0000256" key="6">
    <source>
        <dbReference type="ARBA" id="ARBA00022842"/>
    </source>
</evidence>
<evidence type="ECO:0000256" key="2">
    <source>
        <dbReference type="ARBA" id="ARBA00022573"/>
    </source>
</evidence>
<name>A0A2I2LDT0_9FLAO</name>
<evidence type="ECO:0000259" key="9">
    <source>
        <dbReference type="Pfam" id="PF01656"/>
    </source>
</evidence>
<dbReference type="NCBIfam" id="TIGR00379">
    <property type="entry name" value="cobB"/>
    <property type="match status" value="1"/>
</dbReference>
<feature type="domain" description="CobQ/CobB/MinD/ParA nucleotide binding" evidence="9">
    <location>
        <begin position="6"/>
        <end position="188"/>
    </location>
</feature>
<dbReference type="EC" id="6.3.5.11" evidence="8"/>
<dbReference type="GO" id="GO:0009236">
    <property type="term" value="P:cobalamin biosynthetic process"/>
    <property type="evidence" value="ECO:0007669"/>
    <property type="project" value="UniProtKB-UniRule"/>
</dbReference>
<evidence type="ECO:0000256" key="3">
    <source>
        <dbReference type="ARBA" id="ARBA00022598"/>
    </source>
</evidence>
<keyword evidence="5 8" id="KW-0067">ATP-binding</keyword>
<dbReference type="GO" id="GO:0042242">
    <property type="term" value="F:cobyrinic acid a,c-diamide synthase activity"/>
    <property type="evidence" value="ECO:0007669"/>
    <property type="project" value="UniProtKB-UniRule"/>
</dbReference>
<feature type="domain" description="CobB/CobQ-like glutamine amidotransferase" evidence="10">
    <location>
        <begin position="244"/>
        <end position="424"/>
    </location>
</feature>
<dbReference type="Gene3D" id="3.40.50.880">
    <property type="match status" value="1"/>
</dbReference>
<dbReference type="PROSITE" id="PS51274">
    <property type="entry name" value="GATASE_COBBQ"/>
    <property type="match status" value="1"/>
</dbReference>
<gene>
    <name evidence="8" type="primary">cbiA</name>
    <name evidence="11" type="ORF">TNO010_120246</name>
</gene>
<sequence length="438" mass="49210">MTKQLIISAPSSNAGKTTLTLGLLRLFKRKKYAVQPFKVGPDYIDPKFHQLACNNVGVNLDLFMMTQNQIHNSLHFYGKDAQINCIEGVMGLFDGAKKDKGSTAEMAKKLKTPVLMVIDAKAVAYSVAPLIQGFVNFDKEVKIMGVVFNRVGSERHYKMLKEACDDIGVQCFGYLSNLKNIEIPSRHLGLNIQEIEKFDTVINQIADELEKTIDWKAILEASKEIKPVSISSEKIIQPKKIKFAVAKDEAFNFMYPQSISAMERLGTVEFFSPIKDAEIPDCDFIYFAGGYPESYLKELSSNTTMLASIKKFAENNGQVYAECGGMMYLGKTIISENKTAFKMVGIFDFEATIADKKLHLGYRTSKINEHIFKGHEFHYSSLINDNETPINATITNARDGNTTTKIYKKNKVMASYVHHFFGTSELLLQLINEINTTI</sequence>
<keyword evidence="7 8" id="KW-0315">Glutamine amidotransferase</keyword>
<dbReference type="NCBIfam" id="NF002204">
    <property type="entry name" value="PRK01077.1"/>
    <property type="match status" value="1"/>
</dbReference>
<protein>
    <recommendedName>
        <fullName evidence="8">Cobyrinate a,c-diamide synthase</fullName>
        <ecNumber evidence="8">6.3.5.11</ecNumber>
    </recommendedName>
    <alternativeName>
        <fullName evidence="8">Cobyrinic acid a,c-diamide synthetase</fullName>
    </alternativeName>
</protein>
<feature type="active site" description="Nucleophile" evidence="8">
    <location>
        <position position="323"/>
    </location>
</feature>
<dbReference type="PANTHER" id="PTHR43873">
    <property type="entry name" value="COBYRINATE A,C-DIAMIDE SYNTHASE"/>
    <property type="match status" value="1"/>
</dbReference>
<comment type="catalytic activity">
    <reaction evidence="8">
        <text>cob(II)yrinate + 2 L-glutamine + 2 ATP + 2 H2O = cob(II)yrinate a,c diamide + 2 L-glutamate + 2 ADP + 2 phosphate + 2 H(+)</text>
        <dbReference type="Rhea" id="RHEA:26289"/>
        <dbReference type="ChEBI" id="CHEBI:15377"/>
        <dbReference type="ChEBI" id="CHEBI:15378"/>
        <dbReference type="ChEBI" id="CHEBI:29985"/>
        <dbReference type="ChEBI" id="CHEBI:30616"/>
        <dbReference type="ChEBI" id="CHEBI:43474"/>
        <dbReference type="ChEBI" id="CHEBI:58359"/>
        <dbReference type="ChEBI" id="CHEBI:58537"/>
        <dbReference type="ChEBI" id="CHEBI:58894"/>
        <dbReference type="ChEBI" id="CHEBI:456216"/>
        <dbReference type="EC" id="6.3.5.11"/>
    </reaction>
</comment>
<comment type="pathway">
    <text evidence="8">Cofactor biosynthesis; adenosylcobalamin biosynthesis; cob(II)yrinate a,c-diamide from sirohydrochlorin (anaerobic route): step 10/10.</text>
</comment>
<comment type="similarity">
    <text evidence="8">Belongs to the CobB/CbiA family.</text>
</comment>
<accession>A0A2I2LDT0</accession>
<dbReference type="EMBL" id="OENE01000004">
    <property type="protein sequence ID" value="SOS58440.1"/>
    <property type="molecule type" value="Genomic_DNA"/>
</dbReference>
<dbReference type="SUPFAM" id="SSF52317">
    <property type="entry name" value="Class I glutamine amidotransferase-like"/>
    <property type="match status" value="1"/>
</dbReference>
<evidence type="ECO:0000256" key="7">
    <source>
        <dbReference type="ARBA" id="ARBA00022962"/>
    </source>
</evidence>
<evidence type="ECO:0000256" key="8">
    <source>
        <dbReference type="HAMAP-Rule" id="MF_00027"/>
    </source>
</evidence>
<comment type="cofactor">
    <cofactor evidence="1 8">
        <name>Mg(2+)</name>
        <dbReference type="ChEBI" id="CHEBI:18420"/>
    </cofactor>
</comment>
<evidence type="ECO:0000256" key="1">
    <source>
        <dbReference type="ARBA" id="ARBA00001946"/>
    </source>
</evidence>
<dbReference type="Pfam" id="PF07685">
    <property type="entry name" value="GATase_3"/>
    <property type="match status" value="1"/>
</dbReference>
<dbReference type="Pfam" id="PF01656">
    <property type="entry name" value="CbiA"/>
    <property type="match status" value="1"/>
</dbReference>
<dbReference type="InterPro" id="IPR002586">
    <property type="entry name" value="CobQ/CobB/MinD/ParA_Nub-bd_dom"/>
</dbReference>
<evidence type="ECO:0000313" key="11">
    <source>
        <dbReference type="EMBL" id="SOS58440.1"/>
    </source>
</evidence>
<comment type="domain">
    <text evidence="8">Comprises of two domains. The C-terminal domain contains the binding site for glutamine and catalyzes the hydrolysis of this substrate to glutamate and ammonia. The N-terminal domain is anticipated to bind ATP and cobyrinate and catalyzes the ultimate synthesis of the diamide product. The ammonia produced via the glutaminase domain is probably translocated to the adjacent domain via a molecular tunnel, where it reacts with an activated intermediate.</text>
</comment>
<keyword evidence="6 8" id="KW-0460">Magnesium</keyword>
<evidence type="ECO:0000313" key="12">
    <source>
        <dbReference type="Proteomes" id="UP000490060"/>
    </source>
</evidence>
<dbReference type="AlphaFoldDB" id="A0A2I2LDT0"/>
<evidence type="ECO:0000259" key="10">
    <source>
        <dbReference type="Pfam" id="PF07685"/>
    </source>
</evidence>